<evidence type="ECO:0000313" key="2">
    <source>
        <dbReference type="Proteomes" id="UP000032142"/>
    </source>
</evidence>
<dbReference type="EMBL" id="KN449102">
    <property type="protein sequence ID" value="KHG29335.1"/>
    <property type="molecule type" value="Genomic_DNA"/>
</dbReference>
<protein>
    <submittedName>
        <fullName evidence="1">Uncharacterized protein</fullName>
    </submittedName>
</protein>
<evidence type="ECO:0000313" key="1">
    <source>
        <dbReference type="EMBL" id="KHG29335.1"/>
    </source>
</evidence>
<sequence>MRTGWGRGVQGLWRYGSIAQLLLRRRREG</sequence>
<organism evidence="1 2">
    <name type="scientific">Gossypium arboreum</name>
    <name type="common">Tree cotton</name>
    <name type="synonym">Gossypium nanking</name>
    <dbReference type="NCBI Taxonomy" id="29729"/>
    <lineage>
        <taxon>Eukaryota</taxon>
        <taxon>Viridiplantae</taxon>
        <taxon>Streptophyta</taxon>
        <taxon>Embryophyta</taxon>
        <taxon>Tracheophyta</taxon>
        <taxon>Spermatophyta</taxon>
        <taxon>Magnoliopsida</taxon>
        <taxon>eudicotyledons</taxon>
        <taxon>Gunneridae</taxon>
        <taxon>Pentapetalae</taxon>
        <taxon>rosids</taxon>
        <taxon>malvids</taxon>
        <taxon>Malvales</taxon>
        <taxon>Malvaceae</taxon>
        <taxon>Malvoideae</taxon>
        <taxon>Gossypium</taxon>
    </lineage>
</organism>
<dbReference type="Proteomes" id="UP000032142">
    <property type="component" value="Unassembled WGS sequence"/>
</dbReference>
<reference evidence="2" key="1">
    <citation type="submission" date="2014-09" db="EMBL/GenBank/DDBJ databases">
        <authorList>
            <person name="Mudge J."/>
            <person name="Ramaraj T."/>
            <person name="Lindquist I.E."/>
            <person name="Bharti A.K."/>
            <person name="Sundararajan A."/>
            <person name="Cameron C.T."/>
            <person name="Woodward J.E."/>
            <person name="May G.D."/>
            <person name="Brubaker C."/>
            <person name="Broadhvest J."/>
            <person name="Wilkins T.A."/>
        </authorList>
    </citation>
    <scope>NUCLEOTIDE SEQUENCE</scope>
    <source>
        <strain evidence="2">cv. AKA8401</strain>
    </source>
</reference>
<keyword evidence="2" id="KW-1185">Reference proteome</keyword>
<proteinExistence type="predicted"/>
<name>A0A0B0PWG5_GOSAR</name>
<accession>A0A0B0PWG5</accession>
<dbReference type="AlphaFoldDB" id="A0A0B0PWG5"/>
<gene>
    <name evidence="1" type="ORF">F383_35880</name>
</gene>